<dbReference type="InterPro" id="IPR001123">
    <property type="entry name" value="LeuE-type"/>
</dbReference>
<feature type="transmembrane region" description="Helical" evidence="6">
    <location>
        <begin position="182"/>
        <end position="209"/>
    </location>
</feature>
<protein>
    <submittedName>
        <fullName evidence="7">Threonine transporter</fullName>
    </submittedName>
</protein>
<keyword evidence="2" id="KW-1003">Cell membrane</keyword>
<dbReference type="RefSeq" id="WP_086890371.1">
    <property type="nucleotide sequence ID" value="NZ_CP021252.1"/>
</dbReference>
<feature type="transmembrane region" description="Helical" evidence="6">
    <location>
        <begin position="37"/>
        <end position="64"/>
    </location>
</feature>
<evidence type="ECO:0000313" key="8">
    <source>
        <dbReference type="Proteomes" id="UP000250197"/>
    </source>
</evidence>
<evidence type="ECO:0000256" key="5">
    <source>
        <dbReference type="ARBA" id="ARBA00023136"/>
    </source>
</evidence>
<evidence type="ECO:0000256" key="3">
    <source>
        <dbReference type="ARBA" id="ARBA00022692"/>
    </source>
</evidence>
<accession>A0A2Z2IXJ8</accession>
<name>A0A2Z2IXJ8_CORST</name>
<feature type="transmembrane region" description="Helical" evidence="6">
    <location>
        <begin position="6"/>
        <end position="25"/>
    </location>
</feature>
<dbReference type="PANTHER" id="PTHR30086">
    <property type="entry name" value="ARGININE EXPORTER PROTEIN ARGO"/>
    <property type="match status" value="1"/>
</dbReference>
<dbReference type="Proteomes" id="UP000250197">
    <property type="component" value="Chromosome"/>
</dbReference>
<evidence type="ECO:0000256" key="1">
    <source>
        <dbReference type="ARBA" id="ARBA00004651"/>
    </source>
</evidence>
<keyword evidence="5 6" id="KW-0472">Membrane</keyword>
<evidence type="ECO:0000256" key="2">
    <source>
        <dbReference type="ARBA" id="ARBA00022475"/>
    </source>
</evidence>
<feature type="transmembrane region" description="Helical" evidence="6">
    <location>
        <begin position="70"/>
        <end position="90"/>
    </location>
</feature>
<evidence type="ECO:0000256" key="4">
    <source>
        <dbReference type="ARBA" id="ARBA00022989"/>
    </source>
</evidence>
<keyword evidence="4 6" id="KW-1133">Transmembrane helix</keyword>
<dbReference type="GO" id="GO:0005886">
    <property type="term" value="C:plasma membrane"/>
    <property type="evidence" value="ECO:0007669"/>
    <property type="project" value="UniProtKB-SubCell"/>
</dbReference>
<reference evidence="7 8" key="1">
    <citation type="submission" date="2017-05" db="EMBL/GenBank/DDBJ databases">
        <title>Complete genome sequence of Corynebacterium striatum KC-Na-1 isolated from Neophocaena asiaeorientalis in Korea.</title>
        <authorList>
            <person name="Kim J.H."/>
            <person name="Lee K."/>
        </authorList>
    </citation>
    <scope>NUCLEOTIDE SEQUENCE [LARGE SCALE GENOMIC DNA]</scope>
    <source>
        <strain evidence="7 8">KC-Na-01</strain>
    </source>
</reference>
<dbReference type="Pfam" id="PF01810">
    <property type="entry name" value="LysE"/>
    <property type="match status" value="1"/>
</dbReference>
<sequence length="244" mass="25800">MTLAALVSLLGVWVAMIVAPGPDVVQVIRVAPRSTRAGIMCALGICTGIVVWLTASLAGLSALIAARPSLLGLLQLVGGGFLLWMAYGSIRSGLMQRRSALNSARSTSQDSMENAAENAAESSGSFDEEHIEQAVSTGDVEDITAGRAYKLGLLTNLSNPKALVFFGAVFAQFIRPDMGLEWTVFIAIILTMVSVAWFSTFALIVRAAARFLTKYSAHLDIGSGLIFGALGCVMIYEGILALVR</sequence>
<evidence type="ECO:0000256" key="6">
    <source>
        <dbReference type="SAM" id="Phobius"/>
    </source>
</evidence>
<gene>
    <name evidence="7" type="ORF">CBE89_00445</name>
</gene>
<dbReference type="AlphaFoldDB" id="A0A2Z2IXJ8"/>
<dbReference type="KEGG" id="cstr:CBE89_00445"/>
<feature type="transmembrane region" description="Helical" evidence="6">
    <location>
        <begin position="221"/>
        <end position="243"/>
    </location>
</feature>
<dbReference type="PANTHER" id="PTHR30086:SF20">
    <property type="entry name" value="ARGININE EXPORTER PROTEIN ARGO-RELATED"/>
    <property type="match status" value="1"/>
</dbReference>
<dbReference type="GO" id="GO:0015171">
    <property type="term" value="F:amino acid transmembrane transporter activity"/>
    <property type="evidence" value="ECO:0007669"/>
    <property type="project" value="TreeGrafter"/>
</dbReference>
<comment type="subcellular location">
    <subcellularLocation>
        <location evidence="1">Cell membrane</location>
        <topology evidence="1">Multi-pass membrane protein</topology>
    </subcellularLocation>
</comment>
<evidence type="ECO:0000313" key="7">
    <source>
        <dbReference type="EMBL" id="ART20142.1"/>
    </source>
</evidence>
<keyword evidence="3 6" id="KW-0812">Transmembrane</keyword>
<organism evidence="7 8">
    <name type="scientific">Corynebacterium striatum</name>
    <dbReference type="NCBI Taxonomy" id="43770"/>
    <lineage>
        <taxon>Bacteria</taxon>
        <taxon>Bacillati</taxon>
        <taxon>Actinomycetota</taxon>
        <taxon>Actinomycetes</taxon>
        <taxon>Mycobacteriales</taxon>
        <taxon>Corynebacteriaceae</taxon>
        <taxon>Corynebacterium</taxon>
    </lineage>
</organism>
<dbReference type="EMBL" id="CP021252">
    <property type="protein sequence ID" value="ART20142.1"/>
    <property type="molecule type" value="Genomic_DNA"/>
</dbReference>
<proteinExistence type="predicted"/>